<gene>
    <name evidence="1" type="ORF">TanjilG_07422</name>
</gene>
<organism evidence="1 2">
    <name type="scientific">Lupinus angustifolius</name>
    <name type="common">Narrow-leaved blue lupine</name>
    <dbReference type="NCBI Taxonomy" id="3871"/>
    <lineage>
        <taxon>Eukaryota</taxon>
        <taxon>Viridiplantae</taxon>
        <taxon>Streptophyta</taxon>
        <taxon>Embryophyta</taxon>
        <taxon>Tracheophyta</taxon>
        <taxon>Spermatophyta</taxon>
        <taxon>Magnoliopsida</taxon>
        <taxon>eudicotyledons</taxon>
        <taxon>Gunneridae</taxon>
        <taxon>Pentapetalae</taxon>
        <taxon>rosids</taxon>
        <taxon>fabids</taxon>
        <taxon>Fabales</taxon>
        <taxon>Fabaceae</taxon>
        <taxon>Papilionoideae</taxon>
        <taxon>50 kb inversion clade</taxon>
        <taxon>genistoids sensu lato</taxon>
        <taxon>core genistoids</taxon>
        <taxon>Genisteae</taxon>
        <taxon>Lupinus</taxon>
    </lineage>
</organism>
<reference evidence="1 2" key="1">
    <citation type="journal article" date="2017" name="Plant Biotechnol. J.">
        <title>A comprehensive draft genome sequence for lupin (Lupinus angustifolius), an emerging health food: insights into plant-microbe interactions and legume evolution.</title>
        <authorList>
            <person name="Hane J.K."/>
            <person name="Ming Y."/>
            <person name="Kamphuis L.G."/>
            <person name="Nelson M.N."/>
            <person name="Garg G."/>
            <person name="Atkins C.A."/>
            <person name="Bayer P.E."/>
            <person name="Bravo A."/>
            <person name="Bringans S."/>
            <person name="Cannon S."/>
            <person name="Edwards D."/>
            <person name="Foley R."/>
            <person name="Gao L.L."/>
            <person name="Harrison M.J."/>
            <person name="Huang W."/>
            <person name="Hurgobin B."/>
            <person name="Li S."/>
            <person name="Liu C.W."/>
            <person name="McGrath A."/>
            <person name="Morahan G."/>
            <person name="Murray J."/>
            <person name="Weller J."/>
            <person name="Jian J."/>
            <person name="Singh K.B."/>
        </authorList>
    </citation>
    <scope>NUCLEOTIDE SEQUENCE [LARGE SCALE GENOMIC DNA]</scope>
    <source>
        <strain evidence="2">cv. Tanjil</strain>
        <tissue evidence="1">Whole plant</tissue>
    </source>
</reference>
<evidence type="ECO:0000313" key="1">
    <source>
        <dbReference type="EMBL" id="OIV95266.1"/>
    </source>
</evidence>
<dbReference type="Proteomes" id="UP000188354">
    <property type="component" value="Chromosome LG16"/>
</dbReference>
<sequence>MALKDLWIGNYKVQVSKLRFGREEVKDVSRGTNADQSGYEMRVSKNVTMEGRWDVTNGRHLSWKETLIKGKVVDSPNQRDGWRGPKFKISVEKFAEMNDYFVGELKYYEEVRNIRSILPGEVIDHKEVIVLDSDPGLKAREVIIREPQDEGSASSGRNEDSQKSFKLPVFEKWGLSKKEELENWVTQMWWHLQLEGMEERGRGILRGIDVCQSMTLGFS</sequence>
<dbReference type="Gramene" id="OIV95266">
    <property type="protein sequence ID" value="OIV95266"/>
    <property type="gene ID" value="TanjilG_07422"/>
</dbReference>
<evidence type="ECO:0000313" key="2">
    <source>
        <dbReference type="Proteomes" id="UP000188354"/>
    </source>
</evidence>
<dbReference type="AlphaFoldDB" id="A0A4P1QUQ7"/>
<keyword evidence="2" id="KW-1185">Reference proteome</keyword>
<protein>
    <submittedName>
        <fullName evidence="1">Uncharacterized protein</fullName>
    </submittedName>
</protein>
<accession>A0A4P1QUQ7</accession>
<name>A0A4P1QUQ7_LUPAN</name>
<dbReference type="EMBL" id="CM007376">
    <property type="protein sequence ID" value="OIV95266.1"/>
    <property type="molecule type" value="Genomic_DNA"/>
</dbReference>
<proteinExistence type="predicted"/>